<organism evidence="3">
    <name type="scientific">Tanacetum cinerariifolium</name>
    <name type="common">Dalmatian daisy</name>
    <name type="synonym">Chrysanthemum cinerariifolium</name>
    <dbReference type="NCBI Taxonomy" id="118510"/>
    <lineage>
        <taxon>Eukaryota</taxon>
        <taxon>Viridiplantae</taxon>
        <taxon>Streptophyta</taxon>
        <taxon>Embryophyta</taxon>
        <taxon>Tracheophyta</taxon>
        <taxon>Spermatophyta</taxon>
        <taxon>Magnoliopsida</taxon>
        <taxon>eudicotyledons</taxon>
        <taxon>Gunneridae</taxon>
        <taxon>Pentapetalae</taxon>
        <taxon>asterids</taxon>
        <taxon>campanulids</taxon>
        <taxon>Asterales</taxon>
        <taxon>Asteraceae</taxon>
        <taxon>Asteroideae</taxon>
        <taxon>Anthemideae</taxon>
        <taxon>Anthemidinae</taxon>
        <taxon>Tanacetum</taxon>
    </lineage>
</organism>
<feature type="compositionally biased region" description="Basic and acidic residues" evidence="2">
    <location>
        <begin position="628"/>
        <end position="642"/>
    </location>
</feature>
<evidence type="ECO:0000313" key="3">
    <source>
        <dbReference type="EMBL" id="GEU55898.1"/>
    </source>
</evidence>
<gene>
    <name evidence="3" type="ORF">Tci_027876</name>
</gene>
<name>A0A6L2L2E5_TANCI</name>
<proteinExistence type="predicted"/>
<keyword evidence="1" id="KW-0175">Coiled coil</keyword>
<reference evidence="3" key="1">
    <citation type="journal article" date="2019" name="Sci. Rep.">
        <title>Draft genome of Tanacetum cinerariifolium, the natural source of mosquito coil.</title>
        <authorList>
            <person name="Yamashiro T."/>
            <person name="Shiraishi A."/>
            <person name="Satake H."/>
            <person name="Nakayama K."/>
        </authorList>
    </citation>
    <scope>NUCLEOTIDE SEQUENCE</scope>
</reference>
<feature type="compositionally biased region" description="Acidic residues" evidence="2">
    <location>
        <begin position="298"/>
        <end position="343"/>
    </location>
</feature>
<dbReference type="AlphaFoldDB" id="A0A6L2L2E5"/>
<feature type="coiled-coil region" evidence="1">
    <location>
        <begin position="454"/>
        <end position="514"/>
    </location>
</feature>
<comment type="caution">
    <text evidence="3">The sequence shown here is derived from an EMBL/GenBank/DDBJ whole genome shotgun (WGS) entry which is preliminary data.</text>
</comment>
<evidence type="ECO:0000256" key="1">
    <source>
        <dbReference type="SAM" id="Coils"/>
    </source>
</evidence>
<feature type="compositionally biased region" description="Acidic residues" evidence="2">
    <location>
        <begin position="377"/>
        <end position="386"/>
    </location>
</feature>
<sequence length="690" mass="77935">MLHICPRLPGQRFKDPPLEEEIISFIRDLGHTREIKVLTDVNVSFLHQPWRSFAAIINRCLSRKTTGLDSLCLSHYFMYKDQSISRRNKMFWHNARDDPMFNTIRVISRHQDTHVYSAILPAELTNQEILDSKAYKEYYNVASGAEPPKAKTNYKKKTDEFVTSPKSKTASASKGTRLKSKVKVTKPNMKKQLAKKIKAKGLAVLSEVALSEVEQIKLATKKSKKDFHISHASGAGTRLKSKVKVTKPNMKKKLAKKIKAKGLAVLSEVALSEVEQIKLATKKSKKDFHISHASGAGDSEDKDDNDDDGDDDNDDGDNDDAESDDHDGDSDDERTESDNEEIPDPNLTNVDQTEYEEEDVDEGVRTSFDNEFTNEEKLDDEETMDDEEDDEVFKELYEDVNVNLEKGNAKMTDANQGDNEIASLMETLAPHATAIPELTSGFTTTTPPPPPLPVSALETEMSKLKQTNQFAEAVSSILAIVDQYLVSKMKEAVHVAVQLQINKLREEAQAENQDFLIQVDSTMKKIIKDQVKEQVSKMVPKIEKYVTETLGAKVLVRTTNQPQTAYAVATSLSKFKLKKILINKIEANKSINRTDTQKKLYNALVESYNSDKDIITSYGDVVLLKRGRDDQDKDEDPSARSDRRTKRRKSGMQQDQEFVMRDNNEQNVDKEVTKADWVKKPKQPLNLDPD</sequence>
<accession>A0A6L2L2E5</accession>
<dbReference type="EMBL" id="BKCJ010003570">
    <property type="protein sequence ID" value="GEU55898.1"/>
    <property type="molecule type" value="Genomic_DNA"/>
</dbReference>
<protein>
    <submittedName>
        <fullName evidence="3">Uncharacterized protein</fullName>
    </submittedName>
</protein>
<feature type="region of interest" description="Disordered" evidence="2">
    <location>
        <begin position="628"/>
        <end position="690"/>
    </location>
</feature>
<evidence type="ECO:0000256" key="2">
    <source>
        <dbReference type="SAM" id="MobiDB-lite"/>
    </source>
</evidence>
<feature type="region of interest" description="Disordered" evidence="2">
    <location>
        <begin position="281"/>
        <end position="386"/>
    </location>
</feature>
<feature type="compositionally biased region" description="Basic and acidic residues" evidence="2">
    <location>
        <begin position="658"/>
        <end position="679"/>
    </location>
</feature>